<dbReference type="HOGENOM" id="CLU_3203263_0_0_9"/>
<proteinExistence type="predicted"/>
<comment type="caution">
    <text evidence="1">The sequence shown here is derived from an EMBL/GenBank/DDBJ whole genome shotgun (WGS) entry which is preliminary data.</text>
</comment>
<name>E8LGQ5_9FIRM</name>
<dbReference type="EMBL" id="AEVN01000113">
    <property type="protein sequence ID" value="EFY03982.1"/>
    <property type="molecule type" value="Genomic_DNA"/>
</dbReference>
<organism evidence="1 2">
    <name type="scientific">Phascolarctobacterium succinatutens YIT 12067</name>
    <dbReference type="NCBI Taxonomy" id="626939"/>
    <lineage>
        <taxon>Bacteria</taxon>
        <taxon>Bacillati</taxon>
        <taxon>Bacillota</taxon>
        <taxon>Negativicutes</taxon>
        <taxon>Acidaminococcales</taxon>
        <taxon>Acidaminococcaceae</taxon>
        <taxon>Phascolarctobacterium</taxon>
    </lineage>
</organism>
<dbReference type="AlphaFoldDB" id="E8LGQ5"/>
<protein>
    <submittedName>
        <fullName evidence="1">Uncharacterized protein</fullName>
    </submittedName>
</protein>
<dbReference type="Proteomes" id="UP000004923">
    <property type="component" value="Unassembled WGS sequence"/>
</dbReference>
<evidence type="ECO:0000313" key="1">
    <source>
        <dbReference type="EMBL" id="EFY03982.1"/>
    </source>
</evidence>
<gene>
    <name evidence="1" type="ORF">HMPREF9443_02059</name>
</gene>
<reference evidence="1 2" key="1">
    <citation type="submission" date="2011-01" db="EMBL/GenBank/DDBJ databases">
        <authorList>
            <person name="Weinstock G."/>
            <person name="Sodergren E."/>
            <person name="Clifton S."/>
            <person name="Fulton L."/>
            <person name="Fulton B."/>
            <person name="Courtney L."/>
            <person name="Fronick C."/>
            <person name="Harrison M."/>
            <person name="Strong C."/>
            <person name="Farmer C."/>
            <person name="Delahaunty K."/>
            <person name="Markovic C."/>
            <person name="Hall O."/>
            <person name="Minx P."/>
            <person name="Tomlinson C."/>
            <person name="Mitreva M."/>
            <person name="Hou S."/>
            <person name="Chen J."/>
            <person name="Wollam A."/>
            <person name="Pepin K.H."/>
            <person name="Johnson M."/>
            <person name="Bhonagiri V."/>
            <person name="Zhang X."/>
            <person name="Suruliraj S."/>
            <person name="Warren W."/>
            <person name="Chinwalla A."/>
            <person name="Mardis E.R."/>
            <person name="Wilson R.K."/>
        </authorList>
    </citation>
    <scope>NUCLEOTIDE SEQUENCE [LARGE SCALE GENOMIC DNA]</scope>
    <source>
        <strain evidence="1 2">YIT 12067</strain>
    </source>
</reference>
<accession>E8LGQ5</accession>
<sequence length="45" mass="5517">MMLKVRKELYINFTLIKMLPKQKNTPHISHGAVYFKERCMMKRYV</sequence>
<keyword evidence="2" id="KW-1185">Reference proteome</keyword>
<evidence type="ECO:0000313" key="2">
    <source>
        <dbReference type="Proteomes" id="UP000004923"/>
    </source>
</evidence>